<reference evidence="3" key="1">
    <citation type="journal article" date="2013" name="Genome Announc.">
        <title>Draft genome sequence of the grapevine dieback fungus Eutypa lata UCR-EL1.</title>
        <authorList>
            <person name="Blanco-Ulate B."/>
            <person name="Rolshausen P.E."/>
            <person name="Cantu D."/>
        </authorList>
    </citation>
    <scope>NUCLEOTIDE SEQUENCE [LARGE SCALE GENOMIC DNA]</scope>
    <source>
        <strain evidence="3">UCR-EL1</strain>
    </source>
</reference>
<dbReference type="STRING" id="1287681.M7SRN2"/>
<name>M7SRN2_EUTLA</name>
<dbReference type="KEGG" id="ela:UCREL1_3862"/>
<dbReference type="GO" id="GO:0000428">
    <property type="term" value="C:DNA-directed RNA polymerase complex"/>
    <property type="evidence" value="ECO:0007669"/>
    <property type="project" value="UniProtKB-KW"/>
</dbReference>
<feature type="compositionally biased region" description="Gly residues" evidence="1">
    <location>
        <begin position="240"/>
        <end position="253"/>
    </location>
</feature>
<feature type="compositionally biased region" description="Low complexity" evidence="1">
    <location>
        <begin position="308"/>
        <end position="324"/>
    </location>
</feature>
<sequence length="378" mass="37455">MYTNIYNAAAAVAALATVANGHMIMKTPKPFGGASLNNSPLTSSDFPCKLQGDPATFYSTEGLDNTMAVGETQSLSFTGSAVHGGGSCQLAITKDLAPSASTSWQVILSIEGGCPSKSGQGPDTYDFTIPDSVAAGQYVFAWTWISKLAGQPEYYMNCAPITVTGGKSKRSEGNETLVVATRDELPELFVANLADINSCKTTPSTDPEFPNPGSNVIKPGLSSSFAKVEGTGCVPKGATEKGGSGSGGSGDAGSGSPPAASSAAPAPSSAAAAPPAASSGFVTSVKPTSAPVASTSAAAVATSSSAAAVVAPPTASTPPSTGSSGPSGGLTGLCSSEGMFNCVGGTSYQQCASGGWSTMMEMPSGVKCAEGQTMTLWA</sequence>
<protein>
    <submittedName>
        <fullName evidence="2">Putative dna-directed rna polymerase protein</fullName>
    </submittedName>
</protein>
<feature type="region of interest" description="Disordered" evidence="1">
    <location>
        <begin position="201"/>
        <end position="287"/>
    </location>
</feature>
<feature type="region of interest" description="Disordered" evidence="1">
    <location>
        <begin position="308"/>
        <end position="329"/>
    </location>
</feature>
<proteinExistence type="predicted"/>
<evidence type="ECO:0000256" key="1">
    <source>
        <dbReference type="SAM" id="MobiDB-lite"/>
    </source>
</evidence>
<dbReference type="Gene3D" id="2.70.50.70">
    <property type="match status" value="1"/>
</dbReference>
<gene>
    <name evidence="2" type="ORF">UCREL1_3862</name>
</gene>
<keyword evidence="3" id="KW-1185">Reference proteome</keyword>
<organism evidence="2 3">
    <name type="scientific">Eutypa lata (strain UCR-EL1)</name>
    <name type="common">Grapevine dieback disease fungus</name>
    <name type="synonym">Eutypa armeniacae</name>
    <dbReference type="NCBI Taxonomy" id="1287681"/>
    <lineage>
        <taxon>Eukaryota</taxon>
        <taxon>Fungi</taxon>
        <taxon>Dikarya</taxon>
        <taxon>Ascomycota</taxon>
        <taxon>Pezizomycotina</taxon>
        <taxon>Sordariomycetes</taxon>
        <taxon>Xylariomycetidae</taxon>
        <taxon>Xylariales</taxon>
        <taxon>Diatrypaceae</taxon>
        <taxon>Eutypa</taxon>
    </lineage>
</organism>
<dbReference type="HOGENOM" id="CLU_032571_1_0_1"/>
<feature type="compositionally biased region" description="Low complexity" evidence="1">
    <location>
        <begin position="254"/>
        <end position="280"/>
    </location>
</feature>
<dbReference type="eggNOG" id="ENOG502S005">
    <property type="taxonomic scope" value="Eukaryota"/>
</dbReference>
<dbReference type="OMA" id="ANGHMIM"/>
<dbReference type="Proteomes" id="UP000012174">
    <property type="component" value="Unassembled WGS sequence"/>
</dbReference>
<accession>M7SRN2</accession>
<dbReference type="AlphaFoldDB" id="M7SRN2"/>
<dbReference type="EMBL" id="KB706129">
    <property type="protein sequence ID" value="EMR69119.1"/>
    <property type="molecule type" value="Genomic_DNA"/>
</dbReference>
<evidence type="ECO:0000313" key="3">
    <source>
        <dbReference type="Proteomes" id="UP000012174"/>
    </source>
</evidence>
<dbReference type="OrthoDB" id="2342176at2759"/>
<evidence type="ECO:0000313" key="2">
    <source>
        <dbReference type="EMBL" id="EMR69119.1"/>
    </source>
</evidence>
<keyword evidence="2" id="KW-0240">DNA-directed RNA polymerase</keyword>
<keyword evidence="2" id="KW-0804">Transcription</keyword>
<dbReference type="PANTHER" id="PTHR36182:SF2">
    <property type="entry name" value="LYTIC POLYSACCHARIDE MONOOXYGENASE"/>
    <property type="match status" value="1"/>
</dbReference>
<dbReference type="PANTHER" id="PTHR36182">
    <property type="entry name" value="PROTEIN, PUTATIVE (AFU_ORTHOLOGUE AFUA_6G10930)-RELATED"/>
    <property type="match status" value="1"/>
</dbReference>